<dbReference type="FunFam" id="1.10.10.10:FF:000018">
    <property type="entry name" value="DNA-binding response regulator ResD"/>
    <property type="match status" value="1"/>
</dbReference>
<evidence type="ECO:0000256" key="2">
    <source>
        <dbReference type="ARBA" id="ARBA00023012"/>
    </source>
</evidence>
<comment type="caution">
    <text evidence="10">The sequence shown here is derived from an EMBL/GenBank/DDBJ whole genome shotgun (WGS) entry which is preliminary data.</text>
</comment>
<evidence type="ECO:0000256" key="3">
    <source>
        <dbReference type="ARBA" id="ARBA00023015"/>
    </source>
</evidence>
<dbReference type="GO" id="GO:0000156">
    <property type="term" value="F:phosphorelay response regulator activity"/>
    <property type="evidence" value="ECO:0007669"/>
    <property type="project" value="TreeGrafter"/>
</dbReference>
<gene>
    <name evidence="10" type="ORF">GOQ27_09995</name>
</gene>
<dbReference type="PROSITE" id="PS50110">
    <property type="entry name" value="RESPONSE_REGULATORY"/>
    <property type="match status" value="1"/>
</dbReference>
<dbReference type="GO" id="GO:0005829">
    <property type="term" value="C:cytosol"/>
    <property type="evidence" value="ECO:0007669"/>
    <property type="project" value="TreeGrafter"/>
</dbReference>
<dbReference type="InterPro" id="IPR036388">
    <property type="entry name" value="WH-like_DNA-bd_sf"/>
</dbReference>
<feature type="domain" description="OmpR/PhoB-type" evidence="9">
    <location>
        <begin position="129"/>
        <end position="228"/>
    </location>
</feature>
<dbReference type="SUPFAM" id="SSF46894">
    <property type="entry name" value="C-terminal effector domain of the bipartite response regulators"/>
    <property type="match status" value="1"/>
</dbReference>
<keyword evidence="4 7" id="KW-0238">DNA-binding</keyword>
<dbReference type="InterPro" id="IPR011006">
    <property type="entry name" value="CheY-like_superfamily"/>
</dbReference>
<dbReference type="PROSITE" id="PS51755">
    <property type="entry name" value="OMPR_PHOB"/>
    <property type="match status" value="1"/>
</dbReference>
<dbReference type="PANTHER" id="PTHR48111:SF40">
    <property type="entry name" value="PHOSPHATE REGULON TRANSCRIPTIONAL REGULATORY PROTEIN PHOB"/>
    <property type="match status" value="1"/>
</dbReference>
<dbReference type="GO" id="GO:0032993">
    <property type="term" value="C:protein-DNA complex"/>
    <property type="evidence" value="ECO:0007669"/>
    <property type="project" value="TreeGrafter"/>
</dbReference>
<dbReference type="CDD" id="cd00383">
    <property type="entry name" value="trans_reg_C"/>
    <property type="match status" value="1"/>
</dbReference>
<keyword evidence="3" id="KW-0805">Transcription regulation</keyword>
<dbReference type="Proteomes" id="UP000724672">
    <property type="component" value="Unassembled WGS sequence"/>
</dbReference>
<dbReference type="SMART" id="SM00862">
    <property type="entry name" value="Trans_reg_C"/>
    <property type="match status" value="1"/>
</dbReference>
<dbReference type="RefSeq" id="WP_203366719.1">
    <property type="nucleotide sequence ID" value="NZ_WSFT01000037.1"/>
</dbReference>
<dbReference type="InterPro" id="IPR016032">
    <property type="entry name" value="Sig_transdc_resp-reg_C-effctor"/>
</dbReference>
<dbReference type="GO" id="GO:0000976">
    <property type="term" value="F:transcription cis-regulatory region binding"/>
    <property type="evidence" value="ECO:0007669"/>
    <property type="project" value="TreeGrafter"/>
</dbReference>
<evidence type="ECO:0000256" key="7">
    <source>
        <dbReference type="PROSITE-ProRule" id="PRU01091"/>
    </source>
</evidence>
<proteinExistence type="predicted"/>
<organism evidence="10 11">
    <name type="scientific">Anaeromonas frigoriresistens</name>
    <dbReference type="NCBI Taxonomy" id="2683708"/>
    <lineage>
        <taxon>Bacteria</taxon>
        <taxon>Bacillati</taxon>
        <taxon>Bacillota</taxon>
        <taxon>Tissierellia</taxon>
        <taxon>Tissierellales</taxon>
        <taxon>Thermohalobacteraceae</taxon>
        <taxon>Anaeromonas</taxon>
    </lineage>
</organism>
<name>A0A942V083_9FIRM</name>
<evidence type="ECO:0000256" key="5">
    <source>
        <dbReference type="ARBA" id="ARBA00023163"/>
    </source>
</evidence>
<feature type="DNA-binding region" description="OmpR/PhoB-type" evidence="7">
    <location>
        <begin position="129"/>
        <end position="228"/>
    </location>
</feature>
<sequence>MNILVAEDEGDIRELIVDQLKSEGYTVYPAKNGIEALEIFNSEDINLAILDVMMPKLDGFNLLRKIRSKSYIPVIFLTARGEEMDKVLGLELGADDYLIKPFSIAELKARINSQLRRTTIYNSESKTYKEYIKCGDLTLDKDACCLYKKGQEIILNAKEYLLLSYLMERSGKVFTKKQLYEAVWEEDYFFDNNTVMVHISYIRNKIEDDPKNPQYIQTIRGIGYKFSKSEVIKDEA</sequence>
<dbReference type="SUPFAM" id="SSF52172">
    <property type="entry name" value="CheY-like"/>
    <property type="match status" value="1"/>
</dbReference>
<evidence type="ECO:0000313" key="10">
    <source>
        <dbReference type="EMBL" id="MBS4538797.1"/>
    </source>
</evidence>
<dbReference type="Gene3D" id="3.40.50.2300">
    <property type="match status" value="1"/>
</dbReference>
<accession>A0A942V083</accession>
<evidence type="ECO:0000259" key="8">
    <source>
        <dbReference type="PROSITE" id="PS50110"/>
    </source>
</evidence>
<dbReference type="AlphaFoldDB" id="A0A942V083"/>
<dbReference type="Gene3D" id="1.10.10.10">
    <property type="entry name" value="Winged helix-like DNA-binding domain superfamily/Winged helix DNA-binding domain"/>
    <property type="match status" value="1"/>
</dbReference>
<dbReference type="InterPro" id="IPR039420">
    <property type="entry name" value="WalR-like"/>
</dbReference>
<dbReference type="InterPro" id="IPR001867">
    <property type="entry name" value="OmpR/PhoB-type_DNA-bd"/>
</dbReference>
<dbReference type="Pfam" id="PF00486">
    <property type="entry name" value="Trans_reg_C"/>
    <property type="match status" value="1"/>
</dbReference>
<keyword evidence="5" id="KW-0804">Transcription</keyword>
<dbReference type="Pfam" id="PF00072">
    <property type="entry name" value="Response_reg"/>
    <property type="match status" value="1"/>
</dbReference>
<dbReference type="CDD" id="cd17574">
    <property type="entry name" value="REC_OmpR"/>
    <property type="match status" value="1"/>
</dbReference>
<reference evidence="10" key="1">
    <citation type="submission" date="2019-12" db="EMBL/GenBank/DDBJ databases">
        <title>Clostridiaceae gen. nov. sp. nov., isolated from sediment in Xinjiang, China.</title>
        <authorList>
            <person name="Zhang R."/>
        </authorList>
    </citation>
    <scope>NUCLEOTIDE SEQUENCE</scope>
    <source>
        <strain evidence="10">D2Q-11</strain>
    </source>
</reference>
<keyword evidence="11" id="KW-1185">Reference proteome</keyword>
<dbReference type="EMBL" id="WSFT01000037">
    <property type="protein sequence ID" value="MBS4538797.1"/>
    <property type="molecule type" value="Genomic_DNA"/>
</dbReference>
<dbReference type="SMART" id="SM00448">
    <property type="entry name" value="REC"/>
    <property type="match status" value="1"/>
</dbReference>
<feature type="domain" description="Response regulatory" evidence="8">
    <location>
        <begin position="2"/>
        <end position="115"/>
    </location>
</feature>
<keyword evidence="2" id="KW-0902">Two-component regulatory system</keyword>
<evidence type="ECO:0000256" key="4">
    <source>
        <dbReference type="ARBA" id="ARBA00023125"/>
    </source>
</evidence>
<dbReference type="InterPro" id="IPR001789">
    <property type="entry name" value="Sig_transdc_resp-reg_receiver"/>
</dbReference>
<protein>
    <submittedName>
        <fullName evidence="10">Response regulator transcription factor</fullName>
    </submittedName>
</protein>
<dbReference type="FunFam" id="3.40.50.2300:FF:000001">
    <property type="entry name" value="DNA-binding response regulator PhoB"/>
    <property type="match status" value="1"/>
</dbReference>
<evidence type="ECO:0000256" key="1">
    <source>
        <dbReference type="ARBA" id="ARBA00022553"/>
    </source>
</evidence>
<evidence type="ECO:0000256" key="6">
    <source>
        <dbReference type="PROSITE-ProRule" id="PRU00169"/>
    </source>
</evidence>
<evidence type="ECO:0000313" key="11">
    <source>
        <dbReference type="Proteomes" id="UP000724672"/>
    </source>
</evidence>
<keyword evidence="1 6" id="KW-0597">Phosphoprotein</keyword>
<evidence type="ECO:0000259" key="9">
    <source>
        <dbReference type="PROSITE" id="PS51755"/>
    </source>
</evidence>
<dbReference type="Gene3D" id="6.10.250.690">
    <property type="match status" value="1"/>
</dbReference>
<feature type="modified residue" description="4-aspartylphosphate" evidence="6">
    <location>
        <position position="51"/>
    </location>
</feature>
<dbReference type="GO" id="GO:0006355">
    <property type="term" value="P:regulation of DNA-templated transcription"/>
    <property type="evidence" value="ECO:0007669"/>
    <property type="project" value="InterPro"/>
</dbReference>
<dbReference type="PANTHER" id="PTHR48111">
    <property type="entry name" value="REGULATOR OF RPOS"/>
    <property type="match status" value="1"/>
</dbReference>